<dbReference type="EMBL" id="QKMR01000019">
    <property type="protein sequence ID" value="PYG86591.1"/>
    <property type="molecule type" value="Genomic_DNA"/>
</dbReference>
<dbReference type="OrthoDB" id="9814320at2"/>
<evidence type="ECO:0000313" key="2">
    <source>
        <dbReference type="Proteomes" id="UP000248132"/>
    </source>
</evidence>
<gene>
    <name evidence="1" type="ORF">LY28_02932</name>
</gene>
<dbReference type="Gene3D" id="1.10.10.10">
    <property type="entry name" value="Winged helix-like DNA-binding domain superfamily/Winged helix DNA-binding domain"/>
    <property type="match status" value="1"/>
</dbReference>
<reference evidence="1 2" key="1">
    <citation type="submission" date="2018-06" db="EMBL/GenBank/DDBJ databases">
        <title>Genomic Encyclopedia of Type Strains, Phase I: the one thousand microbial genomes (KMG-I) project.</title>
        <authorList>
            <person name="Kyrpides N."/>
        </authorList>
    </citation>
    <scope>NUCLEOTIDE SEQUENCE [LARGE SCALE GENOMIC DNA]</scope>
    <source>
        <strain evidence="1 2">DSM 19573</strain>
    </source>
</reference>
<dbReference type="RefSeq" id="WP_110462920.1">
    <property type="nucleotide sequence ID" value="NZ_QKMR01000019.1"/>
</dbReference>
<accession>A0A318Y3I6</accession>
<dbReference type="Proteomes" id="UP000248132">
    <property type="component" value="Unassembled WGS sequence"/>
</dbReference>
<evidence type="ECO:0000313" key="1">
    <source>
        <dbReference type="EMBL" id="PYG86591.1"/>
    </source>
</evidence>
<organism evidence="1 2">
    <name type="scientific">Ruminiclostridium sufflavum DSM 19573</name>
    <dbReference type="NCBI Taxonomy" id="1121337"/>
    <lineage>
        <taxon>Bacteria</taxon>
        <taxon>Bacillati</taxon>
        <taxon>Bacillota</taxon>
        <taxon>Clostridia</taxon>
        <taxon>Eubacteriales</taxon>
        <taxon>Oscillospiraceae</taxon>
        <taxon>Ruminiclostridium</taxon>
    </lineage>
</organism>
<keyword evidence="2" id="KW-1185">Reference proteome</keyword>
<dbReference type="InterPro" id="IPR036388">
    <property type="entry name" value="WH-like_DNA-bd_sf"/>
</dbReference>
<name>A0A318Y3I6_9FIRM</name>
<dbReference type="AlphaFoldDB" id="A0A318Y3I6"/>
<proteinExistence type="predicted"/>
<dbReference type="SUPFAM" id="SSF88659">
    <property type="entry name" value="Sigma3 and sigma4 domains of RNA polymerase sigma factors"/>
    <property type="match status" value="1"/>
</dbReference>
<dbReference type="InterPro" id="IPR013324">
    <property type="entry name" value="RNA_pol_sigma_r3/r4-like"/>
</dbReference>
<protein>
    <submittedName>
        <fullName evidence="1">RNA polymerase sigma factor (Sigma-70 family)</fullName>
    </submittedName>
</protein>
<comment type="caution">
    <text evidence="1">The sequence shown here is derived from an EMBL/GenBank/DDBJ whole genome shotgun (WGS) entry which is preliminary data.</text>
</comment>
<sequence length="147" mass="17494">MAGERRVPNYRKLYPAASEEVIAVLRQSERKMQYQEYDLKTEKFAVNKDKQKAFFIPSREDSLERLIEAEVQFRDENTNVEEAAIRAAMIKRLRESLKLLNAEEYELITALFYKGKSEREYAEQCGISRTTLQYRKYRILEKLKNNL</sequence>